<dbReference type="Proteomes" id="UP000322234">
    <property type="component" value="Unassembled WGS sequence"/>
</dbReference>
<evidence type="ECO:0000313" key="3">
    <source>
        <dbReference type="EMBL" id="MXQ99767.1"/>
    </source>
</evidence>
<evidence type="ECO:0000313" key="4">
    <source>
        <dbReference type="Proteomes" id="UP000322234"/>
    </source>
</evidence>
<feature type="domain" description="Melanoma associated antigen N-terminal" evidence="2">
    <location>
        <begin position="3"/>
        <end position="88"/>
    </location>
</feature>
<dbReference type="SMART" id="SM01392">
    <property type="entry name" value="MAGE_N"/>
    <property type="match status" value="1"/>
</dbReference>
<evidence type="ECO:0000259" key="2">
    <source>
        <dbReference type="SMART" id="SM01392"/>
    </source>
</evidence>
<dbReference type="Pfam" id="PF12440">
    <property type="entry name" value="MAGE_N"/>
    <property type="match status" value="1"/>
</dbReference>
<evidence type="ECO:0000256" key="1">
    <source>
        <dbReference type="SAM" id="MobiDB-lite"/>
    </source>
</evidence>
<dbReference type="AlphaFoldDB" id="A0A6B0SGE8"/>
<accession>A0A6B0SGE8</accession>
<comment type="caution">
    <text evidence="3">The sequence shown here is derived from an EMBL/GenBank/DDBJ whole genome shotgun (WGS) entry which is preliminary data.</text>
</comment>
<name>A0A6B0SGE8_9CETA</name>
<proteinExistence type="predicted"/>
<feature type="region of interest" description="Disordered" evidence="1">
    <location>
        <begin position="1"/>
        <end position="27"/>
    </location>
</feature>
<organism evidence="3 4">
    <name type="scientific">Bos mutus</name>
    <name type="common">wild yak</name>
    <dbReference type="NCBI Taxonomy" id="72004"/>
    <lineage>
        <taxon>Eukaryota</taxon>
        <taxon>Metazoa</taxon>
        <taxon>Chordata</taxon>
        <taxon>Craniata</taxon>
        <taxon>Vertebrata</taxon>
        <taxon>Euteleostomi</taxon>
        <taxon>Mammalia</taxon>
        <taxon>Eutheria</taxon>
        <taxon>Laurasiatheria</taxon>
        <taxon>Artiodactyla</taxon>
        <taxon>Ruminantia</taxon>
        <taxon>Pecora</taxon>
        <taxon>Bovidae</taxon>
        <taxon>Bovinae</taxon>
        <taxon>Bos</taxon>
    </lineage>
</organism>
<sequence length="88" mass="9307">MPRSKKSKARGGDKCPQAQGKTQSCGGAQAIATAEEESTTSSLQCEDITQSLPGAESCSTSRERQRVPTIATTALFSYTRSCEAFDGQ</sequence>
<keyword evidence="4" id="KW-1185">Reference proteome</keyword>
<reference evidence="3" key="1">
    <citation type="submission" date="2019-10" db="EMBL/GenBank/DDBJ databases">
        <title>The sequence and de novo assembly of the wild yak genome.</title>
        <authorList>
            <person name="Liu Y."/>
        </authorList>
    </citation>
    <scope>NUCLEOTIDE SEQUENCE [LARGE SCALE GENOMIC DNA]</scope>
    <source>
        <strain evidence="3">WY2019</strain>
    </source>
</reference>
<dbReference type="InterPro" id="IPR021072">
    <property type="entry name" value="MAGE_N"/>
</dbReference>
<protein>
    <recommendedName>
        <fullName evidence="2">Melanoma associated antigen N-terminal domain-containing protein</fullName>
    </recommendedName>
</protein>
<dbReference type="EMBL" id="VBQZ03001043">
    <property type="protein sequence ID" value="MXQ99767.1"/>
    <property type="molecule type" value="Genomic_DNA"/>
</dbReference>
<gene>
    <name evidence="3" type="ORF">E5288_WYG020444</name>
</gene>